<feature type="compositionally biased region" description="Polar residues" evidence="1">
    <location>
        <begin position="720"/>
        <end position="741"/>
    </location>
</feature>
<feature type="compositionally biased region" description="Low complexity" evidence="1">
    <location>
        <begin position="280"/>
        <end position="298"/>
    </location>
</feature>
<feature type="compositionally biased region" description="Polar residues" evidence="1">
    <location>
        <begin position="813"/>
        <end position="826"/>
    </location>
</feature>
<evidence type="ECO:0000256" key="1">
    <source>
        <dbReference type="SAM" id="MobiDB-lite"/>
    </source>
</evidence>
<dbReference type="EMBL" id="FNXT01001274">
    <property type="protein sequence ID" value="SZX77144.1"/>
    <property type="molecule type" value="Genomic_DNA"/>
</dbReference>
<accession>A0A383VBK8</accession>
<proteinExistence type="predicted"/>
<feature type="compositionally biased region" description="Low complexity" evidence="1">
    <location>
        <begin position="482"/>
        <end position="504"/>
    </location>
</feature>
<feature type="region of interest" description="Disordered" evidence="1">
    <location>
        <begin position="567"/>
        <end position="603"/>
    </location>
</feature>
<dbReference type="Proteomes" id="UP000256970">
    <property type="component" value="Unassembled WGS sequence"/>
</dbReference>
<keyword evidence="4" id="KW-1185">Reference proteome</keyword>
<name>A0A383VBK8_TETOB</name>
<sequence length="1037" mass="106364">MHGYVHLPDRFRKQKQQQEKLQHCTSLHSSNSHSRSGSPERGASLQPWKPAGSISLHATGATEHCTFFAPLHQSQQSRSRPPSPRLHRSSCSSAISRSSSYNKENAVRTSRIFKSREADSGPPSRPQSRADCSSHSVDLRPALKALNDGNNQQHGGAAGGFNSGTRAFARSRTTAQPAWQQGSNIRGSIFKPLADIKTSRGRSSQPLVATSSFSVSAILAGNGSASSTAAAAATAEASSRAMLWQPLAGEPLSMVSDQPGSPWRQARPALSPAATRYAAQQQCSSSSSEHQPSSTTSSCQSVRLRHTTPLDMRQQQVQQQLRQSCQQLQELARLLSSPQQLSTHGNSLAAVGSSDAGSASRWFAGSSSGYASSLNISQHTCNQPEAAAAMDEASSCSTSLGAALQAAEACLGLPAESDAAAGLGTLQQLASAISQAAAPSAAWTVESAAYDAGAEDVAENSCTSSYNSIHTQRCTPSPDECTTPAASAGTGAARVFGDSPVGPVSSPPPSQAHQPRLQLLHCDPPASSVGAASAAAASYKDLLDKCQALVHNSNAAWAQMNRYHRQRISGPLPGGSGTTPGPSSRPLSRMAGSSQQQQQLFSSLPATPSCTSTVGLPSNLRLSTPAHLAGVKAFTMFPGIAQLPGSPARTPKAATAAMYQLASASGFATQPGAGILGSMQPGSPACSVYQTPSAPDADACFGGATGQPATRKVAQAACTQTSPPYDSSSTAAAQQPHQPSPWTEWWRGLESGVADPGHVHSPAVKPRVLFCQEDSAAAASSSPVPAEKSVAEDDAALSPASFPFGCRSAAKAASNTNKRQQQQAQASPGGREQGTRSLSPISLAGDDADLAHVNDAGCIAPSPAWSVHTNWAAVGHEEDAAAAGGLRSMAEAVEAAATAGASISPDSCSGSSLKTSYAGTGLGEASADNRATQERLPLQAVSSNPHAQPQPAAALTPGISSIAGLEDMNPAEALAALSQLAHKLKARTDQAATAGLGGGMAPVISRSDLGMIVPSPIASRGGSAVGRWQQGAFNDEQ</sequence>
<evidence type="ECO:0000313" key="3">
    <source>
        <dbReference type="EMBL" id="SZX77144.1"/>
    </source>
</evidence>
<evidence type="ECO:0000313" key="2">
    <source>
        <dbReference type="EMBL" id="SZX62955.1"/>
    </source>
</evidence>
<feature type="compositionally biased region" description="Polar residues" evidence="1">
    <location>
        <begin position="126"/>
        <end position="136"/>
    </location>
</feature>
<feature type="region of interest" description="Disordered" evidence="1">
    <location>
        <begin position="253"/>
        <end position="302"/>
    </location>
</feature>
<dbReference type="AlphaFoldDB" id="A0A383VBK8"/>
<feature type="compositionally biased region" description="Low complexity" evidence="1">
    <location>
        <begin position="579"/>
        <end position="603"/>
    </location>
</feature>
<feature type="region of interest" description="Disordered" evidence="1">
    <location>
        <begin position="720"/>
        <end position="744"/>
    </location>
</feature>
<feature type="compositionally biased region" description="Low complexity" evidence="1">
    <location>
        <begin position="71"/>
        <end position="80"/>
    </location>
</feature>
<organism evidence="2 4">
    <name type="scientific">Tetradesmus obliquus</name>
    <name type="common">Green alga</name>
    <name type="synonym">Acutodesmus obliquus</name>
    <dbReference type="NCBI Taxonomy" id="3088"/>
    <lineage>
        <taxon>Eukaryota</taxon>
        <taxon>Viridiplantae</taxon>
        <taxon>Chlorophyta</taxon>
        <taxon>core chlorophytes</taxon>
        <taxon>Chlorophyceae</taxon>
        <taxon>CS clade</taxon>
        <taxon>Sphaeropleales</taxon>
        <taxon>Scenedesmaceae</taxon>
        <taxon>Tetradesmus</taxon>
    </lineage>
</organism>
<feature type="compositionally biased region" description="Basic and acidic residues" evidence="1">
    <location>
        <begin position="7"/>
        <end position="22"/>
    </location>
</feature>
<dbReference type="EMBL" id="FNXT01000272">
    <property type="protein sequence ID" value="SZX62955.1"/>
    <property type="molecule type" value="Genomic_DNA"/>
</dbReference>
<feature type="compositionally biased region" description="Low complexity" evidence="1">
    <location>
        <begin position="89"/>
        <end position="100"/>
    </location>
</feature>
<feature type="region of interest" description="Disordered" evidence="1">
    <location>
        <begin position="71"/>
        <end position="136"/>
    </location>
</feature>
<feature type="region of interest" description="Disordered" evidence="1">
    <location>
        <begin position="1"/>
        <end position="53"/>
    </location>
</feature>
<feature type="region of interest" description="Disordered" evidence="1">
    <location>
        <begin position="809"/>
        <end position="842"/>
    </location>
</feature>
<evidence type="ECO:0000313" key="4">
    <source>
        <dbReference type="Proteomes" id="UP000256970"/>
    </source>
</evidence>
<protein>
    <submittedName>
        <fullName evidence="2">Uncharacterized protein</fullName>
    </submittedName>
</protein>
<gene>
    <name evidence="3" type="ORF">BQ4739_LOCUS17489</name>
    <name evidence="2" type="ORF">BQ4739_LOCUS3528</name>
</gene>
<feature type="region of interest" description="Disordered" evidence="1">
    <location>
        <begin position="473"/>
        <end position="515"/>
    </location>
</feature>
<feature type="compositionally biased region" description="Low complexity" evidence="1">
    <location>
        <begin position="23"/>
        <end position="37"/>
    </location>
</feature>
<reference evidence="2 4" key="1">
    <citation type="submission" date="2016-10" db="EMBL/GenBank/DDBJ databases">
        <authorList>
            <person name="Cai Z."/>
        </authorList>
    </citation>
    <scope>NUCLEOTIDE SEQUENCE [LARGE SCALE GENOMIC DNA]</scope>
</reference>